<proteinExistence type="predicted"/>
<gene>
    <name evidence="1" type="ORF">V8G54_005259</name>
</gene>
<protein>
    <submittedName>
        <fullName evidence="1">Uncharacterized protein</fullName>
    </submittedName>
</protein>
<accession>A0AAQ3NZS1</accession>
<dbReference type="AlphaFoldDB" id="A0AAQ3NZS1"/>
<name>A0AAQ3NZS1_VIGMU</name>
<organism evidence="1 2">
    <name type="scientific">Vigna mungo</name>
    <name type="common">Black gram</name>
    <name type="synonym">Phaseolus mungo</name>
    <dbReference type="NCBI Taxonomy" id="3915"/>
    <lineage>
        <taxon>Eukaryota</taxon>
        <taxon>Viridiplantae</taxon>
        <taxon>Streptophyta</taxon>
        <taxon>Embryophyta</taxon>
        <taxon>Tracheophyta</taxon>
        <taxon>Spermatophyta</taxon>
        <taxon>Magnoliopsida</taxon>
        <taxon>eudicotyledons</taxon>
        <taxon>Gunneridae</taxon>
        <taxon>Pentapetalae</taxon>
        <taxon>rosids</taxon>
        <taxon>fabids</taxon>
        <taxon>Fabales</taxon>
        <taxon>Fabaceae</taxon>
        <taxon>Papilionoideae</taxon>
        <taxon>50 kb inversion clade</taxon>
        <taxon>NPAAA clade</taxon>
        <taxon>indigoferoid/millettioid clade</taxon>
        <taxon>Phaseoleae</taxon>
        <taxon>Vigna</taxon>
    </lineage>
</organism>
<keyword evidence="2" id="KW-1185">Reference proteome</keyword>
<dbReference type="EMBL" id="CP144699">
    <property type="protein sequence ID" value="WVZ17937.1"/>
    <property type="molecule type" value="Genomic_DNA"/>
</dbReference>
<evidence type="ECO:0000313" key="1">
    <source>
        <dbReference type="EMBL" id="WVZ17937.1"/>
    </source>
</evidence>
<sequence length="106" mass="12352">MREARRTPAAAELILQWRDEGDVSVTWAACEGLVVPHDDVVERLPYVLPPLHDVVLYEETEETHRFGELLRHERWTVGVHACDVCHMWQSEVCLFHAYRRKLSSNS</sequence>
<dbReference type="Proteomes" id="UP001374535">
    <property type="component" value="Chromosome 2"/>
</dbReference>
<evidence type="ECO:0000313" key="2">
    <source>
        <dbReference type="Proteomes" id="UP001374535"/>
    </source>
</evidence>
<reference evidence="1 2" key="1">
    <citation type="journal article" date="2023" name="Life. Sci Alliance">
        <title>Evolutionary insights into 3D genome organization and epigenetic landscape of Vigna mungo.</title>
        <authorList>
            <person name="Junaid A."/>
            <person name="Singh B."/>
            <person name="Bhatia S."/>
        </authorList>
    </citation>
    <scope>NUCLEOTIDE SEQUENCE [LARGE SCALE GENOMIC DNA]</scope>
    <source>
        <strain evidence="1">Urdbean</strain>
    </source>
</reference>